<evidence type="ECO:0000313" key="3">
    <source>
        <dbReference type="Proteomes" id="UP000597762"/>
    </source>
</evidence>
<organism evidence="2 3">
    <name type="scientific">Acanthosepion pharaonis</name>
    <name type="common">Pharaoh cuttlefish</name>
    <name type="synonym">Sepia pharaonis</name>
    <dbReference type="NCBI Taxonomy" id="158019"/>
    <lineage>
        <taxon>Eukaryota</taxon>
        <taxon>Metazoa</taxon>
        <taxon>Spiralia</taxon>
        <taxon>Lophotrochozoa</taxon>
        <taxon>Mollusca</taxon>
        <taxon>Cephalopoda</taxon>
        <taxon>Coleoidea</taxon>
        <taxon>Decapodiformes</taxon>
        <taxon>Sepiida</taxon>
        <taxon>Sepiina</taxon>
        <taxon>Sepiidae</taxon>
        <taxon>Acanthosepion</taxon>
    </lineage>
</organism>
<feature type="compositionally biased region" description="Polar residues" evidence="1">
    <location>
        <begin position="51"/>
        <end position="64"/>
    </location>
</feature>
<feature type="compositionally biased region" description="Pro residues" evidence="1">
    <location>
        <begin position="15"/>
        <end position="33"/>
    </location>
</feature>
<name>A0A812D7P5_ACAPH</name>
<comment type="caution">
    <text evidence="2">The sequence shown here is derived from an EMBL/GenBank/DDBJ whole genome shotgun (WGS) entry which is preliminary data.</text>
</comment>
<evidence type="ECO:0000313" key="2">
    <source>
        <dbReference type="EMBL" id="CAE1291462.1"/>
    </source>
</evidence>
<protein>
    <submittedName>
        <fullName evidence="2">Uncharacterized protein</fullName>
    </submittedName>
</protein>
<dbReference type="Proteomes" id="UP000597762">
    <property type="component" value="Unassembled WGS sequence"/>
</dbReference>
<evidence type="ECO:0000256" key="1">
    <source>
        <dbReference type="SAM" id="MobiDB-lite"/>
    </source>
</evidence>
<dbReference type="AlphaFoldDB" id="A0A812D7P5"/>
<gene>
    <name evidence="2" type="ORF">SPHA_48760</name>
</gene>
<feature type="region of interest" description="Disordered" evidence="1">
    <location>
        <begin position="151"/>
        <end position="170"/>
    </location>
</feature>
<keyword evidence="3" id="KW-1185">Reference proteome</keyword>
<feature type="region of interest" description="Disordered" evidence="1">
    <location>
        <begin position="1"/>
        <end position="64"/>
    </location>
</feature>
<reference evidence="2" key="1">
    <citation type="submission" date="2021-01" db="EMBL/GenBank/DDBJ databases">
        <authorList>
            <person name="Li R."/>
            <person name="Bekaert M."/>
        </authorList>
    </citation>
    <scope>NUCLEOTIDE SEQUENCE</scope>
    <source>
        <strain evidence="2">Farmed</strain>
    </source>
</reference>
<sequence>MNCETQGPSVGPVVPHLPQPAGPILPKSSPPASPAVQVPSDPPASVEKTVSGPSETSAPVVDTTSPNQATYHKGLYAGLGQSVHPYWGQLGAWGHHGAWGNHAVLEPHGLWGHHGVLPHHDAVAYPVVPHVDYRPHALGGYATGPIDVRSDGASYTGSEDDRSPIAGGPVSHSLEGVTKWHGPYHGPVAHVPAGGYGTHHVLPHHSLGQIVHSEVAHPGIVTGGSVSGVVTHHGPAVGLRPHLPASTHFGVVNTHNLVHRKLGDYTIGDMKDLTKEDCPPGISAVLFDKSAKSADAEAAPVADSAQEAGPAKA</sequence>
<accession>A0A812D7P5</accession>
<dbReference type="EMBL" id="CAHIKZ030002738">
    <property type="protein sequence ID" value="CAE1291462.1"/>
    <property type="molecule type" value="Genomic_DNA"/>
</dbReference>
<feature type="compositionally biased region" description="Low complexity" evidence="1">
    <location>
        <begin position="34"/>
        <end position="46"/>
    </location>
</feature>
<proteinExistence type="predicted"/>